<feature type="chain" id="PRO_5012846938" description="NIDO domain-containing protein" evidence="2">
    <location>
        <begin position="21"/>
        <end position="1060"/>
    </location>
</feature>
<evidence type="ECO:0000256" key="1">
    <source>
        <dbReference type="SAM" id="Phobius"/>
    </source>
</evidence>
<keyword evidence="1" id="KW-0812">Transmembrane</keyword>
<keyword evidence="1" id="KW-1133">Transmembrane helix</keyword>
<organism evidence="4">
    <name type="scientific">Amphimedon queenslandica</name>
    <name type="common">Sponge</name>
    <dbReference type="NCBI Taxonomy" id="400682"/>
    <lineage>
        <taxon>Eukaryota</taxon>
        <taxon>Metazoa</taxon>
        <taxon>Porifera</taxon>
        <taxon>Demospongiae</taxon>
        <taxon>Heteroscleromorpha</taxon>
        <taxon>Haplosclerida</taxon>
        <taxon>Niphatidae</taxon>
        <taxon>Amphimedon</taxon>
    </lineage>
</organism>
<dbReference type="EnsemblMetazoa" id="Aqu2.1.28436_001">
    <property type="protein sequence ID" value="Aqu2.1.28436_001"/>
    <property type="gene ID" value="Aqu2.1.28436"/>
</dbReference>
<feature type="domain" description="NIDO" evidence="3">
    <location>
        <begin position="59"/>
        <end position="197"/>
    </location>
</feature>
<keyword evidence="1" id="KW-0472">Membrane</keyword>
<keyword evidence="2" id="KW-0732">Signal</keyword>
<reference evidence="4" key="1">
    <citation type="submission" date="2017-05" db="UniProtKB">
        <authorList>
            <consortium name="EnsemblMetazoa"/>
        </authorList>
    </citation>
    <scope>IDENTIFICATION</scope>
</reference>
<evidence type="ECO:0000259" key="3">
    <source>
        <dbReference type="Pfam" id="PF06119"/>
    </source>
</evidence>
<sequence length="1060" mass="119211">MMIVFVILIYFNGLLVSSESNYFPFLYPTDYSIISGYDDYAKKVLLPSSLRFGSCHTEAWISTNGLISLGTSFTAYGPNSFPITTPVIAPFWDDININGRGEVRYDIITPTTNLSLCNQVNDYLSTSTGSNVSVEWILWAYWHDVVLAHQSNATYAVFIYKCGLIRWTRHRAGVGINSGSGYYINHPLSRTNNATNIDCYDAVSGWTNVVYRLDQDRFELLSITPHNITVSWNIIPNNNSTLVLNITNSLQTVNDIITATEYNNVYNYTKGILYSCNAYTFKLALPMSNECNDSIRIISTTAMTPKPDNVSASYLNNETLITRFQIQQCFINNVQLILFEVNGHINTSDPLDIDSLQYIDEFYIIHWNIKLNNHSLYYLTVSAIGTYKTSTTDVTEINTYNVKDIIIERNKDIVCFICVTEVFNECLLITASTTTTLIPQSIQTNGTCYSFTDNGTYTVYAHDIENGIKILTPAIVIEYTVDWIKPSDTGYTFIDDFQSSSKDLTAGRGEVRYAIITPTTNLSLCNQVNDYLSNSTGSSVSVEWILWVYWYDLCPDTDNICNNTESNHFQVVVAHQNNATYAAFVYKCGLINWIGFIGFVGIIYDFGSHIHPLSSTYNATNIDCYDAVSGWTNIVYRLDQDKFDFLSITPHSITVSWEMGIPVINSVLTLQITDSLQTVNDTITVTGHNAYTYTDGKNFCNLYTFKLALPKAKTECNEDIKYIFTALTPKPDNVSALYLTNETIIMRFQILQCFIDEVQLILFEANRHINTLGPLDINSLQYIDEFYIIHWNIKLNDHSLYYLTVSAIGTYGTSSSNVTEISRYNVKDIIIERNEDIVCFTCITQIFNECQVITASTTTTLIPQSIQTNGICYSFTDNGTYTVYAHDIENGIKILTPAIVIEYTVDWIKPSDTESEFSNTIEFMINRTSSKGLIIPMESSATSTSSVLLTTATNNIDSQSQSQVTNIILGVLLGLTTLAVLILLLAMIAILRKKGKAKSDNSIPDHTSETYEIPFTKKEDPTYEMINNKILSTDNCNNYTSLSVSTIDNSTIYDVPETSP</sequence>
<dbReference type="InParanoid" id="A0A1X7UL95"/>
<dbReference type="InterPro" id="IPR003886">
    <property type="entry name" value="NIDO_dom"/>
</dbReference>
<evidence type="ECO:0000313" key="4">
    <source>
        <dbReference type="EnsemblMetazoa" id="Aqu2.1.28436_001"/>
    </source>
</evidence>
<dbReference type="OrthoDB" id="6375837at2759"/>
<protein>
    <recommendedName>
        <fullName evidence="3">NIDO domain-containing protein</fullName>
    </recommendedName>
</protein>
<feature type="signal peptide" evidence="2">
    <location>
        <begin position="1"/>
        <end position="20"/>
    </location>
</feature>
<feature type="domain" description="NIDO" evidence="3">
    <location>
        <begin position="492"/>
        <end position="594"/>
    </location>
</feature>
<evidence type="ECO:0000256" key="2">
    <source>
        <dbReference type="SAM" id="SignalP"/>
    </source>
</evidence>
<dbReference type="GO" id="GO:0007160">
    <property type="term" value="P:cell-matrix adhesion"/>
    <property type="evidence" value="ECO:0007669"/>
    <property type="project" value="InterPro"/>
</dbReference>
<name>A0A1X7UL95_AMPQE</name>
<proteinExistence type="predicted"/>
<feature type="transmembrane region" description="Helical" evidence="1">
    <location>
        <begin position="967"/>
        <end position="991"/>
    </location>
</feature>
<dbReference type="Pfam" id="PF06119">
    <property type="entry name" value="NIDO"/>
    <property type="match status" value="2"/>
</dbReference>
<dbReference type="AlphaFoldDB" id="A0A1X7UL95"/>
<accession>A0A1X7UL95</accession>